<organism evidence="19 20">
    <name type="scientific">Ensete ventricosum</name>
    <name type="common">Abyssinian banana</name>
    <name type="synonym">Musa ensete</name>
    <dbReference type="NCBI Taxonomy" id="4639"/>
    <lineage>
        <taxon>Eukaryota</taxon>
        <taxon>Viridiplantae</taxon>
        <taxon>Streptophyta</taxon>
        <taxon>Embryophyta</taxon>
        <taxon>Tracheophyta</taxon>
        <taxon>Spermatophyta</taxon>
        <taxon>Magnoliopsida</taxon>
        <taxon>Liliopsida</taxon>
        <taxon>Zingiberales</taxon>
        <taxon>Musaceae</taxon>
        <taxon>Ensete</taxon>
    </lineage>
</organism>
<evidence type="ECO:0000256" key="11">
    <source>
        <dbReference type="ARBA" id="ARBA00022786"/>
    </source>
</evidence>
<keyword evidence="6" id="KW-0813">Transport</keyword>
<dbReference type="InterPro" id="IPR006845">
    <property type="entry name" value="Pex_N"/>
</dbReference>
<evidence type="ECO:0000256" key="5">
    <source>
        <dbReference type="ARBA" id="ARBA00012483"/>
    </source>
</evidence>
<keyword evidence="16" id="KW-0576">Peroxisome</keyword>
<feature type="domain" description="Pex N-terminal" evidence="18">
    <location>
        <begin position="25"/>
        <end position="104"/>
    </location>
</feature>
<evidence type="ECO:0000256" key="16">
    <source>
        <dbReference type="ARBA" id="ARBA00023140"/>
    </source>
</evidence>
<keyword evidence="14 17" id="KW-1133">Transmembrane helix</keyword>
<accession>A0A426YZA7</accession>
<dbReference type="GO" id="GO:0005778">
    <property type="term" value="C:peroxisomal membrane"/>
    <property type="evidence" value="ECO:0007669"/>
    <property type="project" value="UniProtKB-SubCell"/>
</dbReference>
<gene>
    <name evidence="19" type="ORF">B296_00047476</name>
</gene>
<dbReference type="Proteomes" id="UP000287651">
    <property type="component" value="Unassembled WGS sequence"/>
</dbReference>
<keyword evidence="8 17" id="KW-0812">Transmembrane</keyword>
<evidence type="ECO:0000256" key="6">
    <source>
        <dbReference type="ARBA" id="ARBA00022448"/>
    </source>
</evidence>
<proteinExistence type="inferred from homology"/>
<comment type="subcellular location">
    <subcellularLocation>
        <location evidence="2">Peroxisome membrane</location>
        <topology evidence="2">Multi-pass membrane protein</topology>
    </subcellularLocation>
</comment>
<keyword evidence="15 17" id="KW-0472">Membrane</keyword>
<evidence type="ECO:0000256" key="4">
    <source>
        <dbReference type="ARBA" id="ARBA00008704"/>
    </source>
</evidence>
<keyword evidence="10" id="KW-0863">Zinc-finger</keyword>
<comment type="caution">
    <text evidence="19">The sequence shown here is derived from an EMBL/GenBank/DDBJ whole genome shotgun (WGS) entry which is preliminary data.</text>
</comment>
<evidence type="ECO:0000256" key="10">
    <source>
        <dbReference type="ARBA" id="ARBA00022771"/>
    </source>
</evidence>
<feature type="non-terminal residue" evidence="19">
    <location>
        <position position="1"/>
    </location>
</feature>
<dbReference type="PANTHER" id="PTHR23350:SF0">
    <property type="entry name" value="PEROXISOME BIOGENESIS FACTOR 10"/>
    <property type="match status" value="1"/>
</dbReference>
<dbReference type="GO" id="GO:0061630">
    <property type="term" value="F:ubiquitin protein ligase activity"/>
    <property type="evidence" value="ECO:0007669"/>
    <property type="project" value="UniProtKB-EC"/>
</dbReference>
<keyword evidence="7" id="KW-0808">Transferase</keyword>
<dbReference type="GO" id="GO:0008270">
    <property type="term" value="F:zinc ion binding"/>
    <property type="evidence" value="ECO:0007669"/>
    <property type="project" value="UniProtKB-KW"/>
</dbReference>
<evidence type="ECO:0000256" key="8">
    <source>
        <dbReference type="ARBA" id="ARBA00022692"/>
    </source>
</evidence>
<comment type="pathway">
    <text evidence="3">Protein modification; protein ubiquitination.</text>
</comment>
<dbReference type="EMBL" id="AMZH03009344">
    <property type="protein sequence ID" value="RRT57062.1"/>
    <property type="molecule type" value="Genomic_DNA"/>
</dbReference>
<sequence>EAAAARERRFPSAAQPEIMRAAEKDDHYAAYVHDACRDAFRHLFGQLDLASSPKFPAFRHSFKSIKLLGQTLYYILTTGSGQQTLGEEYCDICQVYASCCIDNNFVLLLQGLTDCHRHQQDECFLLYTRLQFLILQKESGLVVCCFFLFCCICLLDCTILDVVKISLGYLSH</sequence>
<dbReference type="Pfam" id="PF04757">
    <property type="entry name" value="Pex2_Pex12"/>
    <property type="match status" value="1"/>
</dbReference>
<dbReference type="GO" id="GO:0016558">
    <property type="term" value="P:protein import into peroxisome matrix"/>
    <property type="evidence" value="ECO:0007669"/>
    <property type="project" value="InterPro"/>
</dbReference>
<comment type="catalytic activity">
    <reaction evidence="1">
        <text>S-ubiquitinyl-[E2 ubiquitin-conjugating enzyme]-L-cysteine + [acceptor protein]-L-lysine = [E2 ubiquitin-conjugating enzyme]-L-cysteine + N(6)-ubiquitinyl-[acceptor protein]-L-lysine.</text>
        <dbReference type="EC" id="2.3.2.27"/>
    </reaction>
</comment>
<keyword evidence="11" id="KW-0833">Ubl conjugation pathway</keyword>
<evidence type="ECO:0000256" key="12">
    <source>
        <dbReference type="ARBA" id="ARBA00022833"/>
    </source>
</evidence>
<protein>
    <recommendedName>
        <fullName evidence="5">RING-type E3 ubiquitin transferase</fullName>
        <ecNumber evidence="5">2.3.2.27</ecNumber>
    </recommendedName>
</protein>
<evidence type="ECO:0000256" key="2">
    <source>
        <dbReference type="ARBA" id="ARBA00004585"/>
    </source>
</evidence>
<keyword evidence="13" id="KW-0653">Protein transport</keyword>
<name>A0A426YZA7_ENSVE</name>
<evidence type="ECO:0000256" key="15">
    <source>
        <dbReference type="ARBA" id="ARBA00023136"/>
    </source>
</evidence>
<evidence type="ECO:0000313" key="20">
    <source>
        <dbReference type="Proteomes" id="UP000287651"/>
    </source>
</evidence>
<dbReference type="AlphaFoldDB" id="A0A426YZA7"/>
<evidence type="ECO:0000256" key="17">
    <source>
        <dbReference type="SAM" id="Phobius"/>
    </source>
</evidence>
<dbReference type="InterPro" id="IPR025654">
    <property type="entry name" value="PEX2/10"/>
</dbReference>
<dbReference type="PANTHER" id="PTHR23350">
    <property type="entry name" value="PEROXISOME ASSEMBLY PROTEIN 10"/>
    <property type="match status" value="1"/>
</dbReference>
<evidence type="ECO:0000259" key="18">
    <source>
        <dbReference type="Pfam" id="PF04757"/>
    </source>
</evidence>
<reference evidence="19 20" key="1">
    <citation type="journal article" date="2014" name="Agronomy (Basel)">
        <title>A Draft Genome Sequence for Ensete ventricosum, the Drought-Tolerant Tree Against Hunger.</title>
        <authorList>
            <person name="Harrison J."/>
            <person name="Moore K.A."/>
            <person name="Paszkiewicz K."/>
            <person name="Jones T."/>
            <person name="Grant M."/>
            <person name="Ambacheew D."/>
            <person name="Muzemil S."/>
            <person name="Studholme D.J."/>
        </authorList>
    </citation>
    <scope>NUCLEOTIDE SEQUENCE [LARGE SCALE GENOMIC DNA]</scope>
</reference>
<evidence type="ECO:0000256" key="14">
    <source>
        <dbReference type="ARBA" id="ARBA00022989"/>
    </source>
</evidence>
<evidence type="ECO:0000256" key="9">
    <source>
        <dbReference type="ARBA" id="ARBA00022723"/>
    </source>
</evidence>
<evidence type="ECO:0000313" key="19">
    <source>
        <dbReference type="EMBL" id="RRT57062.1"/>
    </source>
</evidence>
<keyword evidence="9" id="KW-0479">Metal-binding</keyword>
<evidence type="ECO:0000256" key="7">
    <source>
        <dbReference type="ARBA" id="ARBA00022679"/>
    </source>
</evidence>
<evidence type="ECO:0000256" key="13">
    <source>
        <dbReference type="ARBA" id="ARBA00022927"/>
    </source>
</evidence>
<evidence type="ECO:0000256" key="3">
    <source>
        <dbReference type="ARBA" id="ARBA00004906"/>
    </source>
</evidence>
<comment type="similarity">
    <text evidence="4">Belongs to the pex2/pex10/pex12 family.</text>
</comment>
<feature type="transmembrane region" description="Helical" evidence="17">
    <location>
        <begin position="139"/>
        <end position="163"/>
    </location>
</feature>
<dbReference type="EC" id="2.3.2.27" evidence="5"/>
<evidence type="ECO:0000256" key="1">
    <source>
        <dbReference type="ARBA" id="ARBA00000900"/>
    </source>
</evidence>
<keyword evidence="12" id="KW-0862">Zinc</keyword>